<dbReference type="EMBL" id="VKAD01000003">
    <property type="protein sequence ID" value="TXR51442.1"/>
    <property type="molecule type" value="Genomic_DNA"/>
</dbReference>
<comment type="caution">
    <text evidence="6">The sequence shown here is derived from an EMBL/GenBank/DDBJ whole genome shotgun (WGS) entry which is preliminary data.</text>
</comment>
<accession>A0A5C8YZY9</accession>
<dbReference type="PANTHER" id="PTHR10146:SF14">
    <property type="entry name" value="PYRIDOXAL PHOSPHATE HOMEOSTASIS PROTEIN"/>
    <property type="match status" value="1"/>
</dbReference>
<gene>
    <name evidence="6" type="ORF">FME95_13030</name>
</gene>
<evidence type="ECO:0000313" key="7">
    <source>
        <dbReference type="Proteomes" id="UP000321764"/>
    </source>
</evidence>
<dbReference type="OrthoDB" id="9804072at2"/>
<dbReference type="Proteomes" id="UP000321764">
    <property type="component" value="Unassembled WGS sequence"/>
</dbReference>
<keyword evidence="7" id="KW-1185">Reference proteome</keyword>
<dbReference type="SUPFAM" id="SSF51419">
    <property type="entry name" value="PLP-binding barrel"/>
    <property type="match status" value="1"/>
</dbReference>
<dbReference type="InterPro" id="IPR001608">
    <property type="entry name" value="Ala_racemase_N"/>
</dbReference>
<dbReference type="InterPro" id="IPR011078">
    <property type="entry name" value="PyrdxlP_homeostasis"/>
</dbReference>
<dbReference type="NCBIfam" id="TIGR00044">
    <property type="entry name" value="YggS family pyridoxal phosphate-dependent enzyme"/>
    <property type="match status" value="1"/>
</dbReference>
<feature type="modified residue" description="N6-(pyridoxal phosphate)lysine" evidence="2 3">
    <location>
        <position position="38"/>
    </location>
</feature>
<evidence type="ECO:0000256" key="4">
    <source>
        <dbReference type="RuleBase" id="RU004514"/>
    </source>
</evidence>
<dbReference type="AlphaFoldDB" id="A0A5C8YZY9"/>
<comment type="similarity">
    <text evidence="2 4">Belongs to the pyridoxal phosphate-binding protein YggS/PROSC family.</text>
</comment>
<dbReference type="Gene3D" id="3.20.20.10">
    <property type="entry name" value="Alanine racemase"/>
    <property type="match status" value="1"/>
</dbReference>
<dbReference type="PROSITE" id="PS01211">
    <property type="entry name" value="UPF0001"/>
    <property type="match status" value="1"/>
</dbReference>
<evidence type="ECO:0000256" key="1">
    <source>
        <dbReference type="ARBA" id="ARBA00022898"/>
    </source>
</evidence>
<dbReference type="GO" id="GO:0030170">
    <property type="term" value="F:pyridoxal phosphate binding"/>
    <property type="evidence" value="ECO:0007669"/>
    <property type="project" value="UniProtKB-UniRule"/>
</dbReference>
<proteinExistence type="inferred from homology"/>
<evidence type="ECO:0000256" key="3">
    <source>
        <dbReference type="PIRSR" id="PIRSR004848-1"/>
    </source>
</evidence>
<keyword evidence="1 2" id="KW-0663">Pyridoxal phosphate</keyword>
<evidence type="ECO:0000256" key="2">
    <source>
        <dbReference type="HAMAP-Rule" id="MF_02087"/>
    </source>
</evidence>
<comment type="cofactor">
    <cofactor evidence="3">
        <name>pyridoxal 5'-phosphate</name>
        <dbReference type="ChEBI" id="CHEBI:597326"/>
    </cofactor>
</comment>
<dbReference type="InterPro" id="IPR029066">
    <property type="entry name" value="PLP-binding_barrel"/>
</dbReference>
<dbReference type="PIRSF" id="PIRSF004848">
    <property type="entry name" value="YBL036c_PLPDEIII"/>
    <property type="match status" value="1"/>
</dbReference>
<sequence>MSAPQLESQLASVNQRIVEACSKTKRNCDDVALLAVSKTKPLADIITLYQAGHRQFAENYAQEGVEKCQQAPFDDAIWHFIGPLQSNKTKLIAEHFDWVHTIDREKIARRLSDQRPPEKPPLNLLIQVNISQDPAKSGVTAAQAVTLAKQISVLPNVRLRGLMTILEAQLSEQHRLAQFQELKKLQQALIKEHPDCKELSMGMSSDFELAIQAGATMVRVGSDIFGKRS</sequence>
<dbReference type="PANTHER" id="PTHR10146">
    <property type="entry name" value="PROLINE SYNTHETASE CO-TRANSCRIBED BACTERIAL HOMOLOG PROTEIN"/>
    <property type="match status" value="1"/>
</dbReference>
<protein>
    <recommendedName>
        <fullName evidence="2">Pyridoxal phosphate homeostasis protein</fullName>
        <shortName evidence="2">PLP homeostasis protein</shortName>
    </recommendedName>
</protein>
<evidence type="ECO:0000313" key="6">
    <source>
        <dbReference type="EMBL" id="TXR51442.1"/>
    </source>
</evidence>
<comment type="function">
    <text evidence="2">Pyridoxal 5'-phosphate (PLP)-binding protein, which is involved in PLP homeostasis.</text>
</comment>
<dbReference type="Pfam" id="PF01168">
    <property type="entry name" value="Ala_racemase_N"/>
    <property type="match status" value="1"/>
</dbReference>
<organism evidence="6 7">
    <name type="scientific">Reinekea thalattae</name>
    <dbReference type="NCBI Taxonomy" id="2593301"/>
    <lineage>
        <taxon>Bacteria</taxon>
        <taxon>Pseudomonadati</taxon>
        <taxon>Pseudomonadota</taxon>
        <taxon>Gammaproteobacteria</taxon>
        <taxon>Oceanospirillales</taxon>
        <taxon>Saccharospirillaceae</taxon>
        <taxon>Reinekea</taxon>
    </lineage>
</organism>
<reference evidence="6 7" key="1">
    <citation type="submission" date="2019-07" db="EMBL/GenBank/DDBJ databases">
        <title>Reinekea sp. strain SSH23 genome sequencing and assembly.</title>
        <authorList>
            <person name="Kim I."/>
        </authorList>
    </citation>
    <scope>NUCLEOTIDE SEQUENCE [LARGE SCALE GENOMIC DNA]</scope>
    <source>
        <strain evidence="6 7">SSH23</strain>
    </source>
</reference>
<name>A0A5C8YZY9_9GAMM</name>
<feature type="domain" description="Alanine racemase N-terminal" evidence="5">
    <location>
        <begin position="22"/>
        <end position="227"/>
    </location>
</feature>
<dbReference type="FunFam" id="3.20.20.10:FF:000018">
    <property type="entry name" value="Pyridoxal phosphate homeostasis protein"/>
    <property type="match status" value="1"/>
</dbReference>
<dbReference type="RefSeq" id="WP_147714938.1">
    <property type="nucleotide sequence ID" value="NZ_VKAD01000003.1"/>
</dbReference>
<evidence type="ECO:0000259" key="5">
    <source>
        <dbReference type="Pfam" id="PF01168"/>
    </source>
</evidence>
<dbReference type="CDD" id="cd06824">
    <property type="entry name" value="PLPDE_III_Yggs_like"/>
    <property type="match status" value="1"/>
</dbReference>
<dbReference type="HAMAP" id="MF_02087">
    <property type="entry name" value="PLP_homeostasis"/>
    <property type="match status" value="1"/>
</dbReference>